<dbReference type="Proteomes" id="UP000251123">
    <property type="component" value="Unassembled WGS sequence"/>
</dbReference>
<evidence type="ECO:0000313" key="2">
    <source>
        <dbReference type="Proteomes" id="UP000251123"/>
    </source>
</evidence>
<organism evidence="1 2">
    <name type="scientific">Klebsiella pneumoniae</name>
    <dbReference type="NCBI Taxonomy" id="573"/>
    <lineage>
        <taxon>Bacteria</taxon>
        <taxon>Pseudomonadati</taxon>
        <taxon>Pseudomonadota</taxon>
        <taxon>Gammaproteobacteria</taxon>
        <taxon>Enterobacterales</taxon>
        <taxon>Enterobacteriaceae</taxon>
        <taxon>Klebsiella/Raoultella group</taxon>
        <taxon>Klebsiella</taxon>
        <taxon>Klebsiella pneumoniae complex</taxon>
    </lineage>
</organism>
<dbReference type="EMBL" id="UASN01000022">
    <property type="protein sequence ID" value="SQC18273.1"/>
    <property type="molecule type" value="Genomic_DNA"/>
</dbReference>
<reference evidence="1 2" key="1">
    <citation type="submission" date="2018-06" db="EMBL/GenBank/DDBJ databases">
        <authorList>
            <consortium name="Pathogen Informatics"/>
            <person name="Doyle S."/>
        </authorList>
    </citation>
    <scope>NUCLEOTIDE SEQUENCE [LARGE SCALE GENOMIC DNA]</scope>
    <source>
        <strain evidence="1 2">NCTC9601</strain>
    </source>
</reference>
<dbReference type="AlphaFoldDB" id="A0A2X3CYR0"/>
<evidence type="ECO:0000313" key="1">
    <source>
        <dbReference type="EMBL" id="SQC18273.1"/>
    </source>
</evidence>
<accession>A0A2X3CYR0</accession>
<gene>
    <name evidence="1" type="ORF">NCTC9601_05217</name>
</gene>
<sequence>MIEQRQDGEAAILLDRQGGHRHIKFAIADRLLDRQAAKLGDLQLDARIALAEAD</sequence>
<proteinExistence type="predicted"/>
<name>A0A2X3CYR0_KLEPN</name>
<protein>
    <submittedName>
        <fullName evidence="1">Uncharacterized protein</fullName>
    </submittedName>
</protein>